<feature type="domain" description="DUF1995" evidence="1">
    <location>
        <begin position="44"/>
        <end position="286"/>
    </location>
</feature>
<keyword evidence="3" id="KW-1185">Reference proteome</keyword>
<organism evidence="2 3">
    <name type="scientific">[Myrmecia] bisecta</name>
    <dbReference type="NCBI Taxonomy" id="41462"/>
    <lineage>
        <taxon>Eukaryota</taxon>
        <taxon>Viridiplantae</taxon>
        <taxon>Chlorophyta</taxon>
        <taxon>core chlorophytes</taxon>
        <taxon>Trebouxiophyceae</taxon>
        <taxon>Trebouxiales</taxon>
        <taxon>Trebouxiaceae</taxon>
        <taxon>Myrmecia</taxon>
    </lineage>
</organism>
<gene>
    <name evidence="2" type="ORF">WJX72_009126</name>
</gene>
<dbReference type="AlphaFoldDB" id="A0AAW1PAQ5"/>
<accession>A0AAW1PAQ5</accession>
<dbReference type="EMBL" id="JALJOR010000013">
    <property type="protein sequence ID" value="KAK9806973.1"/>
    <property type="molecule type" value="Genomic_DNA"/>
</dbReference>
<evidence type="ECO:0000313" key="3">
    <source>
        <dbReference type="Proteomes" id="UP001489004"/>
    </source>
</evidence>
<dbReference type="PANTHER" id="PTHR35509">
    <property type="entry name" value="DOMAIN PROTEIN, PUTATIVE (DUF1995)-RELATED"/>
    <property type="match status" value="1"/>
</dbReference>
<proteinExistence type="predicted"/>
<name>A0AAW1PAQ5_9CHLO</name>
<dbReference type="Proteomes" id="UP001489004">
    <property type="component" value="Unassembled WGS sequence"/>
</dbReference>
<dbReference type="InterPro" id="IPR053021">
    <property type="entry name" value="Chloroplast_ADK"/>
</dbReference>
<reference evidence="2 3" key="1">
    <citation type="journal article" date="2024" name="Nat. Commun.">
        <title>Phylogenomics reveals the evolutionary origins of lichenization in chlorophyte algae.</title>
        <authorList>
            <person name="Puginier C."/>
            <person name="Libourel C."/>
            <person name="Otte J."/>
            <person name="Skaloud P."/>
            <person name="Haon M."/>
            <person name="Grisel S."/>
            <person name="Petersen M."/>
            <person name="Berrin J.G."/>
            <person name="Delaux P.M."/>
            <person name="Dal Grande F."/>
            <person name="Keller J."/>
        </authorList>
    </citation>
    <scope>NUCLEOTIDE SEQUENCE [LARGE SCALE GENOMIC DNA]</scope>
    <source>
        <strain evidence="2 3">SAG 2043</strain>
    </source>
</reference>
<evidence type="ECO:0000313" key="2">
    <source>
        <dbReference type="EMBL" id="KAK9806973.1"/>
    </source>
</evidence>
<comment type="caution">
    <text evidence="2">The sequence shown here is derived from an EMBL/GenBank/DDBJ whole genome shotgun (WGS) entry which is preliminary data.</text>
</comment>
<protein>
    <recommendedName>
        <fullName evidence="1">DUF1995 domain-containing protein</fullName>
    </recommendedName>
</protein>
<dbReference type="InterPro" id="IPR018962">
    <property type="entry name" value="DUF1995"/>
</dbReference>
<dbReference type="Pfam" id="PF09353">
    <property type="entry name" value="DUF1995"/>
    <property type="match status" value="1"/>
</dbReference>
<dbReference type="PANTHER" id="PTHR35509:SF6">
    <property type="entry name" value="ADENYLATE KINASE"/>
    <property type="match status" value="1"/>
</dbReference>
<evidence type="ECO:0000259" key="1">
    <source>
        <dbReference type="Pfam" id="PF09353"/>
    </source>
</evidence>
<sequence>MWTFPSDFKGSNACSGGVQVQQQAMSEAVEVPTHLNNIPHSRETRRFFYKEVCQAVQRAVAAGELRMKVRVTIPELNPQMDVYRVGTLLEMVRDVATTLAQDGKRVKVCVQQAMGQGVFQGLPLSLSGVRRIMDQMDWGSVGEFVSFGQVGADQVDEAAFYVLICPQNVVGNTILTNLGEMVDAAGEQGKHVILVNPQLTDVPSAGGVMGVRGRKERMQFAETFTVAYHYRLLYMSSAMMYPIMGCMRYMYEDQWQVYKRKDLGKRREEWSLAACFDSEPHSGQITALYKSRA</sequence>